<dbReference type="AlphaFoldDB" id="A0A7U2I6N6"/>
<keyword evidence="7" id="KW-1185">Reference proteome</keyword>
<dbReference type="VEuPathDB" id="FungiDB:JI435_048490"/>
<dbReference type="PANTHER" id="PTHR46920:SF1">
    <property type="entry name" value="PROTEIN MSS51 HOMOLOG, MITOCHONDRIAL-RELATED"/>
    <property type="match status" value="1"/>
</dbReference>
<dbReference type="PROSITE" id="PS50865">
    <property type="entry name" value="ZF_MYND_2"/>
    <property type="match status" value="1"/>
</dbReference>
<keyword evidence="3" id="KW-0862">Zinc</keyword>
<keyword evidence="2 4" id="KW-0863">Zinc-finger</keyword>
<dbReference type="OrthoDB" id="432970at2759"/>
<feature type="domain" description="MYND-type" evidence="5">
    <location>
        <begin position="37"/>
        <end position="76"/>
    </location>
</feature>
<evidence type="ECO:0000256" key="3">
    <source>
        <dbReference type="ARBA" id="ARBA00022833"/>
    </source>
</evidence>
<dbReference type="EMBL" id="CP069035">
    <property type="protein sequence ID" value="QRD01867.1"/>
    <property type="molecule type" value="Genomic_DNA"/>
</dbReference>
<keyword evidence="1" id="KW-0479">Metal-binding</keyword>
<evidence type="ECO:0000256" key="1">
    <source>
        <dbReference type="ARBA" id="ARBA00022723"/>
    </source>
</evidence>
<name>A0A7U2I6N6_PHANO</name>
<evidence type="ECO:0000313" key="6">
    <source>
        <dbReference type="EMBL" id="QRD01867.1"/>
    </source>
</evidence>
<dbReference type="InterPro" id="IPR046824">
    <property type="entry name" value="Mss51-like_C"/>
</dbReference>
<evidence type="ECO:0000313" key="7">
    <source>
        <dbReference type="Proteomes" id="UP000663193"/>
    </source>
</evidence>
<accession>A0A7U2I6N6</accession>
<dbReference type="PANTHER" id="PTHR46920">
    <property type="match status" value="1"/>
</dbReference>
<reference evidence="7" key="1">
    <citation type="journal article" date="2021" name="BMC Genomics">
        <title>Chromosome-level genome assembly and manually-curated proteome of model necrotroph Parastagonospora nodorum Sn15 reveals a genome-wide trove of candidate effector homologs, and redundancy of virulence-related functions within an accessory chromosome.</title>
        <authorList>
            <person name="Bertazzoni S."/>
            <person name="Jones D.A.B."/>
            <person name="Phan H.T."/>
            <person name="Tan K.-C."/>
            <person name="Hane J.K."/>
        </authorList>
    </citation>
    <scope>NUCLEOTIDE SEQUENCE [LARGE SCALE GENOMIC DNA]</scope>
    <source>
        <strain evidence="7">SN15 / ATCC MYA-4574 / FGSC 10173)</strain>
    </source>
</reference>
<dbReference type="InterPro" id="IPR052839">
    <property type="entry name" value="Mito_gene_expr_regulator"/>
</dbReference>
<protein>
    <submittedName>
        <fullName evidence="6">MYND-type zinc finger protein samB</fullName>
    </submittedName>
</protein>
<evidence type="ECO:0000256" key="2">
    <source>
        <dbReference type="ARBA" id="ARBA00022771"/>
    </source>
</evidence>
<organism evidence="6 7">
    <name type="scientific">Phaeosphaeria nodorum (strain SN15 / ATCC MYA-4574 / FGSC 10173)</name>
    <name type="common">Glume blotch fungus</name>
    <name type="synonym">Parastagonospora nodorum</name>
    <dbReference type="NCBI Taxonomy" id="321614"/>
    <lineage>
        <taxon>Eukaryota</taxon>
        <taxon>Fungi</taxon>
        <taxon>Dikarya</taxon>
        <taxon>Ascomycota</taxon>
        <taxon>Pezizomycotina</taxon>
        <taxon>Dothideomycetes</taxon>
        <taxon>Pleosporomycetidae</taxon>
        <taxon>Pleosporales</taxon>
        <taxon>Pleosporineae</taxon>
        <taxon>Phaeosphaeriaceae</taxon>
        <taxon>Parastagonospora</taxon>
    </lineage>
</organism>
<dbReference type="GO" id="GO:0008270">
    <property type="term" value="F:zinc ion binding"/>
    <property type="evidence" value="ECO:0007669"/>
    <property type="project" value="UniProtKB-KW"/>
</dbReference>
<dbReference type="PROSITE" id="PS01360">
    <property type="entry name" value="ZF_MYND_1"/>
    <property type="match status" value="1"/>
</dbReference>
<sequence length="477" mass="53908">MFWEEMPTKCKQRERILASGGSDVPSLPLGAVRGILCFRCFEPSENILKCAGCRRAGYCSKECQKLDWTAVHKKQCKILQRINEEDLKDYCESRKWADYSRCLIKYGHLVQELTELRETVFIIQAQPYCSKCFRSGNQLMSKGIALKACIDCHLLHHCSECFSPHSKTVCASFQTQNKIEQFRHRYFEDTGKASVIACTATPRSAFKPLAQCDGWYDYFVNVSDKAFIKGHIEPDFSGITPSAVKQGADKQEFEESRRMFLLLGTDTLTMPLTVAAALEDLQLVATPVLKVHLLGATGREFLAMSAFEELFHLIPSLNILDIAAVGPSSQLFGQGPEGYAPKVDLPCCEACQSQGRKRPLSAYKGLYHVFAKSSFYEKPDLIVAFNSGCVDGDDADSDWDKTIRLVVESNVPALFTTYNPRESRHEQVKMKSLGAKFIVKPEMNKWRSLVPMPEFLDAEHEMWSNSYNRYIVKGKQK</sequence>
<proteinExistence type="predicted"/>
<dbReference type="Pfam" id="PF01753">
    <property type="entry name" value="zf-MYND"/>
    <property type="match status" value="1"/>
</dbReference>
<evidence type="ECO:0000259" key="5">
    <source>
        <dbReference type="PROSITE" id="PS50865"/>
    </source>
</evidence>
<gene>
    <name evidence="6" type="ORF">JI435_048490</name>
</gene>
<dbReference type="Gene3D" id="6.10.140.2220">
    <property type="match status" value="1"/>
</dbReference>
<evidence type="ECO:0000256" key="4">
    <source>
        <dbReference type="PROSITE-ProRule" id="PRU00134"/>
    </source>
</evidence>
<dbReference type="Proteomes" id="UP000663193">
    <property type="component" value="Chromosome 13"/>
</dbReference>
<dbReference type="SUPFAM" id="SSF144232">
    <property type="entry name" value="HIT/MYND zinc finger-like"/>
    <property type="match status" value="1"/>
</dbReference>
<dbReference type="Pfam" id="PF20179">
    <property type="entry name" value="MSS51_C"/>
    <property type="match status" value="1"/>
</dbReference>
<dbReference type="InterPro" id="IPR002893">
    <property type="entry name" value="Znf_MYND"/>
</dbReference>